<dbReference type="PANTHER" id="PTHR11699">
    <property type="entry name" value="ALDEHYDE DEHYDROGENASE-RELATED"/>
    <property type="match status" value="1"/>
</dbReference>
<dbReference type="RefSeq" id="WP_046765191.1">
    <property type="nucleotide sequence ID" value="NZ_LBIC01000009.1"/>
</dbReference>
<proteinExistence type="inferred from homology"/>
<dbReference type="EMBL" id="LBIC01000009">
    <property type="protein sequence ID" value="KKW90691.1"/>
    <property type="molecule type" value="Genomic_DNA"/>
</dbReference>
<dbReference type="InterPro" id="IPR029510">
    <property type="entry name" value="Ald_DH_CS_GLU"/>
</dbReference>
<gene>
    <name evidence="5" type="ORF">YP76_19220</name>
</gene>
<dbReference type="Proteomes" id="UP000033874">
    <property type="component" value="Unassembled WGS sequence"/>
</dbReference>
<keyword evidence="1 3" id="KW-0560">Oxidoreductase</keyword>
<comment type="caution">
    <text evidence="5">The sequence shown here is derived from an EMBL/GenBank/DDBJ whole genome shotgun (WGS) entry which is preliminary data.</text>
</comment>
<dbReference type="SUPFAM" id="SSF53720">
    <property type="entry name" value="ALDH-like"/>
    <property type="match status" value="1"/>
</dbReference>
<name>A0A0M3AP52_9SPHN</name>
<evidence type="ECO:0000313" key="6">
    <source>
        <dbReference type="Proteomes" id="UP000033874"/>
    </source>
</evidence>
<dbReference type="PATRIC" id="fig|56193.3.peg.4046"/>
<dbReference type="GO" id="GO:0016620">
    <property type="term" value="F:oxidoreductase activity, acting on the aldehyde or oxo group of donors, NAD or NADP as acceptor"/>
    <property type="evidence" value="ECO:0007669"/>
    <property type="project" value="InterPro"/>
</dbReference>
<feature type="active site" evidence="2">
    <location>
        <position position="230"/>
    </location>
</feature>
<evidence type="ECO:0000313" key="5">
    <source>
        <dbReference type="EMBL" id="KKW90691.1"/>
    </source>
</evidence>
<feature type="domain" description="Aldehyde dehydrogenase" evidence="4">
    <location>
        <begin position="3"/>
        <end position="453"/>
    </location>
</feature>
<protein>
    <submittedName>
        <fullName evidence="5">Aldehyde dehydrogenase</fullName>
    </submittedName>
</protein>
<dbReference type="InterPro" id="IPR015590">
    <property type="entry name" value="Aldehyde_DH_dom"/>
</dbReference>
<evidence type="ECO:0000259" key="4">
    <source>
        <dbReference type="Pfam" id="PF00171"/>
    </source>
</evidence>
<reference evidence="5 6" key="1">
    <citation type="submission" date="2015-04" db="EMBL/GenBank/DDBJ databases">
        <title>Genome sequence of aromatic hydrocarbons-degrading Sphingobium chungbukense DJ77.</title>
        <authorList>
            <person name="Kim Y.-C."/>
            <person name="Chae J.-C."/>
        </authorList>
    </citation>
    <scope>NUCLEOTIDE SEQUENCE [LARGE SCALE GENOMIC DNA]</scope>
    <source>
        <strain evidence="5 6">DJ77</strain>
    </source>
</reference>
<dbReference type="Gene3D" id="3.40.605.10">
    <property type="entry name" value="Aldehyde Dehydrogenase, Chain A, domain 1"/>
    <property type="match status" value="1"/>
</dbReference>
<dbReference type="InterPro" id="IPR016163">
    <property type="entry name" value="Ald_DH_C"/>
</dbReference>
<sequence length="477" mass="49476">MSLAVVNPRTGQVDYSITPLDGQNIAAIATGLRQAQAGWAAQSPEQRGVVLRALAEAMGRHRGPLIEALTADTGRAAISAIEVDAMTRTLIRWADSAPAIIKAAQVQDRPTGIPTITTTTRLVPYALLGVISPWNFPLTLALIDAIPALAAGSAVIIKPSEVTPRFIRPLMAAIAEVPEIAGVLTLIEGDGATGAALVDQVDFIAFTGSVATGRKVGEAAARAFIPASLELGGKDPMLILASADPEKAADIALRASVLNTGQACQSIERVYVARAIAEPFLAALVRKARATRLNYPDVHAGDIGPFIFGRQAGIVQAQIDDAVAKGARLLAGGQVETLGGGQYLRPTVLVDVTPDMAIMEEETFGPVIPVTIFDTEDEAVAHANSGIFGLSAAVIAGSTQEAEAVAVRLNAGGVSINDGSLTGLVWEAEKSSFGKSGLGPSRMGESGLLRFFRRQALIRQSGEALPLAAYSEEALGG</sequence>
<dbReference type="InterPro" id="IPR016161">
    <property type="entry name" value="Ald_DH/histidinol_DH"/>
</dbReference>
<comment type="similarity">
    <text evidence="3">Belongs to the aldehyde dehydrogenase family.</text>
</comment>
<dbReference type="Pfam" id="PF00171">
    <property type="entry name" value="Aldedh"/>
    <property type="match status" value="1"/>
</dbReference>
<organism evidence="5 6">
    <name type="scientific">Sphingobium chungbukense</name>
    <dbReference type="NCBI Taxonomy" id="56193"/>
    <lineage>
        <taxon>Bacteria</taxon>
        <taxon>Pseudomonadati</taxon>
        <taxon>Pseudomonadota</taxon>
        <taxon>Alphaproteobacteria</taxon>
        <taxon>Sphingomonadales</taxon>
        <taxon>Sphingomonadaceae</taxon>
        <taxon>Sphingobium</taxon>
    </lineage>
</organism>
<evidence type="ECO:0000256" key="3">
    <source>
        <dbReference type="RuleBase" id="RU003345"/>
    </source>
</evidence>
<dbReference type="AlphaFoldDB" id="A0A0M3AP52"/>
<accession>A0A0M3AP52</accession>
<keyword evidence="6" id="KW-1185">Reference proteome</keyword>
<dbReference type="Gene3D" id="3.40.309.10">
    <property type="entry name" value="Aldehyde Dehydrogenase, Chain A, domain 2"/>
    <property type="match status" value="1"/>
</dbReference>
<evidence type="ECO:0000256" key="1">
    <source>
        <dbReference type="ARBA" id="ARBA00023002"/>
    </source>
</evidence>
<dbReference type="PROSITE" id="PS00687">
    <property type="entry name" value="ALDEHYDE_DEHYDR_GLU"/>
    <property type="match status" value="1"/>
</dbReference>
<dbReference type="InterPro" id="IPR016162">
    <property type="entry name" value="Ald_DH_N"/>
</dbReference>
<dbReference type="STRING" id="56193.YP76_19220"/>
<evidence type="ECO:0000256" key="2">
    <source>
        <dbReference type="PROSITE-ProRule" id="PRU10007"/>
    </source>
</evidence>